<evidence type="ECO:0000313" key="5">
    <source>
        <dbReference type="EMBL" id="RVE72087.1"/>
    </source>
</evidence>
<feature type="compositionally biased region" description="Polar residues" evidence="2">
    <location>
        <begin position="426"/>
        <end position="436"/>
    </location>
</feature>
<dbReference type="PROSITE" id="PS50896">
    <property type="entry name" value="LISH"/>
    <property type="match status" value="1"/>
</dbReference>
<dbReference type="CDD" id="cd12909">
    <property type="entry name" value="SPRY_RanBP9_10"/>
    <property type="match status" value="1"/>
</dbReference>
<name>A0A437DB22_ORYJA</name>
<feature type="domain" description="CTLH" evidence="4">
    <location>
        <begin position="279"/>
        <end position="336"/>
    </location>
</feature>
<dbReference type="InterPro" id="IPR013144">
    <property type="entry name" value="CRA_dom"/>
</dbReference>
<keyword evidence="6" id="KW-1185">Reference proteome</keyword>
<dbReference type="SMART" id="SM00757">
    <property type="entry name" value="CRA"/>
    <property type="match status" value="1"/>
</dbReference>
<accession>A0A437DB22</accession>
<dbReference type="InterPro" id="IPR003877">
    <property type="entry name" value="SPRY_dom"/>
</dbReference>
<reference evidence="5 6" key="1">
    <citation type="submission" date="2018-11" db="EMBL/GenBank/DDBJ databases">
        <authorList>
            <person name="Lopez-Roques C."/>
            <person name="Donnadieu C."/>
            <person name="Bouchez O."/>
            <person name="Klopp C."/>
            <person name="Cabau C."/>
            <person name="Zahm M."/>
        </authorList>
    </citation>
    <scope>NUCLEOTIDE SEQUENCE [LARGE SCALE GENOMIC DNA]</scope>
    <source>
        <strain evidence="5">RS831</strain>
        <tissue evidence="5">Whole body</tissue>
    </source>
</reference>
<dbReference type="InterPro" id="IPR035782">
    <property type="entry name" value="SPRY_RanBP9/10"/>
</dbReference>
<dbReference type="InterPro" id="IPR050618">
    <property type="entry name" value="Ubq-SigPath_Reg"/>
</dbReference>
<feature type="region of interest" description="Disordered" evidence="2">
    <location>
        <begin position="342"/>
        <end position="441"/>
    </location>
</feature>
<feature type="compositionally biased region" description="Low complexity" evidence="2">
    <location>
        <begin position="392"/>
        <end position="425"/>
    </location>
</feature>
<dbReference type="InterPro" id="IPR006594">
    <property type="entry name" value="LisH"/>
</dbReference>
<dbReference type="OrthoDB" id="25503at2759"/>
<evidence type="ECO:0000256" key="2">
    <source>
        <dbReference type="SAM" id="MobiDB-lite"/>
    </source>
</evidence>
<dbReference type="InterPro" id="IPR043136">
    <property type="entry name" value="B30.2/SPRY_sf"/>
</dbReference>
<evidence type="ECO:0000256" key="1">
    <source>
        <dbReference type="ARBA" id="ARBA00006535"/>
    </source>
</evidence>
<sequence length="596" mass="64989">MAELGSGSLQLGDSVFNYQERELSERLKRLYPAVNEEETPLPRSWSPKDKYSYIGLSQNNLRVHYKGHGKNHKDAASVRATHPIPAACGIYYFEVKIVSKGRDGYMGIGLSAQGVNMNRLPGWDKHSYGYHGDDGHSFCSSGTGQPYGPTFTTGDVIGCCVNLINNTCFYTKNGISLGVAFTDLPPNLYPTVGLQTPGEIVDANFGQQPFVFDIEDYMSEWRAKIHGMIARFPIGERLGEWQGVLQNMVSSYLVHHGYCATATAFARATETMIQEDQSSIKNRQRIQKLVLAGRVGEAIEVTQQVYPDLLERNPNLLFMLKCRQFVEMVNGTDSEVRCLTVRSPKSQDSYPDSPGLSPRHAANNTHVHSGGADSPTCSNGVTPPNKSKSHSVKYPSPSSSASSSTSSSPSSINYSESNSSDSTKSQPNSVNSNQETSDSEMEIEAEHYTNGIVDGSSARIMNGTYKHEEILQPDDNSIGNGVADEGCGNGRQLCGGNQAATERMIQFGRELQALSEQLCREYGKNATHKKMLQDAFSLLAYSDPWNCPVGQQLDPTQRESLCSALNSAILESQNLPKQPPLMLALGQATDAGSASC</sequence>
<reference evidence="5 6" key="2">
    <citation type="submission" date="2019-01" db="EMBL/GenBank/DDBJ databases">
        <title>A chromosome length genome reference of the Java medaka (oryzias javanicus).</title>
        <authorList>
            <person name="Herpin A."/>
            <person name="Takehana Y."/>
            <person name="Naruse K."/>
            <person name="Ansai S."/>
            <person name="Kawaguchi M."/>
        </authorList>
    </citation>
    <scope>NUCLEOTIDE SEQUENCE [LARGE SCALE GENOMIC DNA]</scope>
    <source>
        <strain evidence="5">RS831</strain>
        <tissue evidence="5">Whole body</tissue>
    </source>
</reference>
<dbReference type="EMBL" id="CM012442">
    <property type="protein sequence ID" value="RVE72087.1"/>
    <property type="molecule type" value="Genomic_DNA"/>
</dbReference>
<dbReference type="PROSITE" id="PS50188">
    <property type="entry name" value="B302_SPRY"/>
    <property type="match status" value="1"/>
</dbReference>
<evidence type="ECO:0000259" key="3">
    <source>
        <dbReference type="PROSITE" id="PS50188"/>
    </source>
</evidence>
<evidence type="ECO:0000259" key="4">
    <source>
        <dbReference type="PROSITE" id="PS50897"/>
    </source>
</evidence>
<dbReference type="FunFam" id="2.60.120.920:FF:000011">
    <property type="entry name" value="RAN binding protein 10"/>
    <property type="match status" value="1"/>
</dbReference>
<dbReference type="Pfam" id="PF00622">
    <property type="entry name" value="SPRY"/>
    <property type="match status" value="1"/>
</dbReference>
<dbReference type="AlphaFoldDB" id="A0A437DB22"/>
<evidence type="ECO:0008006" key="7">
    <source>
        <dbReference type="Google" id="ProtNLM"/>
    </source>
</evidence>
<dbReference type="SMART" id="SM00668">
    <property type="entry name" value="CTLH"/>
    <property type="match status" value="1"/>
</dbReference>
<dbReference type="PANTHER" id="PTHR12864">
    <property type="entry name" value="RAN BINDING PROTEIN 9-RELATED"/>
    <property type="match status" value="1"/>
</dbReference>
<feature type="compositionally biased region" description="Polar residues" evidence="2">
    <location>
        <begin position="375"/>
        <end position="385"/>
    </location>
</feature>
<dbReference type="Pfam" id="PF08513">
    <property type="entry name" value="LisH"/>
    <property type="match status" value="1"/>
</dbReference>
<dbReference type="InterPro" id="IPR013320">
    <property type="entry name" value="ConA-like_dom_sf"/>
</dbReference>
<dbReference type="SMART" id="SM00449">
    <property type="entry name" value="SPRY"/>
    <property type="match status" value="1"/>
</dbReference>
<dbReference type="Proteomes" id="UP000283210">
    <property type="component" value="Chromosome 6"/>
</dbReference>
<organism evidence="5 6">
    <name type="scientific">Oryzias javanicus</name>
    <name type="common">Javanese ricefish</name>
    <name type="synonym">Aplocheilus javanicus</name>
    <dbReference type="NCBI Taxonomy" id="123683"/>
    <lineage>
        <taxon>Eukaryota</taxon>
        <taxon>Metazoa</taxon>
        <taxon>Chordata</taxon>
        <taxon>Craniata</taxon>
        <taxon>Vertebrata</taxon>
        <taxon>Euteleostomi</taxon>
        <taxon>Actinopterygii</taxon>
        <taxon>Neopterygii</taxon>
        <taxon>Teleostei</taxon>
        <taxon>Neoteleostei</taxon>
        <taxon>Acanthomorphata</taxon>
        <taxon>Ovalentaria</taxon>
        <taxon>Atherinomorphae</taxon>
        <taxon>Beloniformes</taxon>
        <taxon>Adrianichthyidae</taxon>
        <taxon>Oryziinae</taxon>
        <taxon>Oryzias</taxon>
    </lineage>
</organism>
<dbReference type="InterPro" id="IPR024964">
    <property type="entry name" value="CTLH/CRA"/>
</dbReference>
<dbReference type="Gene3D" id="2.60.120.920">
    <property type="match status" value="1"/>
</dbReference>
<dbReference type="SUPFAM" id="SSF49899">
    <property type="entry name" value="Concanavalin A-like lectins/glucanases"/>
    <property type="match status" value="1"/>
</dbReference>
<evidence type="ECO:0000313" key="6">
    <source>
        <dbReference type="Proteomes" id="UP000283210"/>
    </source>
</evidence>
<proteinExistence type="inferred from homology"/>
<dbReference type="InterPro" id="IPR001870">
    <property type="entry name" value="B30.2/SPRY"/>
</dbReference>
<gene>
    <name evidence="5" type="ORF">OJAV_G00058130</name>
</gene>
<comment type="similarity">
    <text evidence="1">Belongs to the RANBP9/10 family.</text>
</comment>
<dbReference type="Pfam" id="PF10607">
    <property type="entry name" value="CTLH"/>
    <property type="match status" value="2"/>
</dbReference>
<feature type="domain" description="B30.2/SPRY" evidence="3">
    <location>
        <begin position="23"/>
        <end position="210"/>
    </location>
</feature>
<dbReference type="InterPro" id="IPR006595">
    <property type="entry name" value="CTLH_C"/>
</dbReference>
<dbReference type="PROSITE" id="PS50897">
    <property type="entry name" value="CTLH"/>
    <property type="match status" value="1"/>
</dbReference>
<protein>
    <recommendedName>
        <fullName evidence="7">Ran-binding protein 10</fullName>
    </recommendedName>
</protein>